<feature type="signal peptide" evidence="2">
    <location>
        <begin position="1"/>
        <end position="15"/>
    </location>
</feature>
<dbReference type="EMBL" id="CAXDID020000026">
    <property type="protein sequence ID" value="CAL5990812.1"/>
    <property type="molecule type" value="Genomic_DNA"/>
</dbReference>
<feature type="chain" id="PRO_5047083585" evidence="2">
    <location>
        <begin position="16"/>
        <end position="600"/>
    </location>
</feature>
<keyword evidence="1" id="KW-1133">Transmembrane helix</keyword>
<protein>
    <submittedName>
        <fullName evidence="3">Hypothetical_protein</fullName>
    </submittedName>
</protein>
<evidence type="ECO:0000313" key="4">
    <source>
        <dbReference type="Proteomes" id="UP001642409"/>
    </source>
</evidence>
<proteinExistence type="predicted"/>
<evidence type="ECO:0000256" key="2">
    <source>
        <dbReference type="SAM" id="SignalP"/>
    </source>
</evidence>
<gene>
    <name evidence="3" type="ORF">HINF_LOCUS11644</name>
</gene>
<keyword evidence="4" id="KW-1185">Reference proteome</keyword>
<dbReference type="Proteomes" id="UP001642409">
    <property type="component" value="Unassembled WGS sequence"/>
</dbReference>
<sequence length="600" mass="66866">MVMLFMLSFADLLQSEKNFITDCYSPKTNMVLVSIHGQQSFQLTLDPTFKKECAQLPRGLNITVYATALVDGSSNFVPNSVIVFDFSYSSTVGIVIPCMQCTDDSYLSSDQIIVTMESAVHFTRIVMGAVQTESGQQVDCFLNPAVVMDKNLILIRTQQTGNCPQLISPLQPANLKNVVLADFYIVYENRDIDRFEKIQIGTQVLLSPSPAAASAETNFTIQIANIGVKATQQWVMFVQMQLYFESATLPIQASFQSSYLTSYKFPGGFNSIKAKIQSTSIHLDIQANETIVTEPGFTGKLTDLYNQQITNDLAPDNTVIQIIGFSTNIPAEYLIHNPFQTTSAAQLPREKMMTLTVDVDSFGYKTGLVSISCDMTANEKQCEADLARLLTIKNPNFIVLFQMLYYKNNQQIAAISQYISQIQDSCFSSATAQIIKENIEITIEENVGNSHCSLIKNKNYTAVLNFTGFNLTTKQSDVYIWTFSNTKFSGNISIPLTTDQLSILHSVSEQRDDETYKLYTMLKFVSINTIVDQVAISTISTNDIQLFKQDVTNCIIGIAIASVVICVSMLVFPNVIKRVKPKLEQKKLIKMKIATVQDDL</sequence>
<comment type="caution">
    <text evidence="3">The sequence shown here is derived from an EMBL/GenBank/DDBJ whole genome shotgun (WGS) entry which is preliminary data.</text>
</comment>
<feature type="transmembrane region" description="Helical" evidence="1">
    <location>
        <begin position="555"/>
        <end position="576"/>
    </location>
</feature>
<keyword evidence="2" id="KW-0732">Signal</keyword>
<evidence type="ECO:0000313" key="3">
    <source>
        <dbReference type="EMBL" id="CAL5990812.1"/>
    </source>
</evidence>
<keyword evidence="1" id="KW-0472">Membrane</keyword>
<name>A0ABP1HF26_9EUKA</name>
<evidence type="ECO:0000256" key="1">
    <source>
        <dbReference type="SAM" id="Phobius"/>
    </source>
</evidence>
<organism evidence="3 4">
    <name type="scientific">Hexamita inflata</name>
    <dbReference type="NCBI Taxonomy" id="28002"/>
    <lineage>
        <taxon>Eukaryota</taxon>
        <taxon>Metamonada</taxon>
        <taxon>Diplomonadida</taxon>
        <taxon>Hexamitidae</taxon>
        <taxon>Hexamitinae</taxon>
        <taxon>Hexamita</taxon>
    </lineage>
</organism>
<reference evidence="3 4" key="1">
    <citation type="submission" date="2024-07" db="EMBL/GenBank/DDBJ databases">
        <authorList>
            <person name="Akdeniz Z."/>
        </authorList>
    </citation>
    <scope>NUCLEOTIDE SEQUENCE [LARGE SCALE GENOMIC DNA]</scope>
</reference>
<accession>A0ABP1HF26</accession>
<keyword evidence="1" id="KW-0812">Transmembrane</keyword>